<feature type="compositionally biased region" description="Polar residues" evidence="1">
    <location>
        <begin position="139"/>
        <end position="154"/>
    </location>
</feature>
<protein>
    <submittedName>
        <fullName evidence="2">Uncharacterized protein</fullName>
    </submittedName>
</protein>
<sequence>MWHRTGTASGPAILCSRHHYHAVRGGRASNAPSFGLRPKADAPDGGSRPTQPSWRSPAGDANPPAPEQRWARPTDDGSGLRAPGGASGGRSWSPQTSQASWRSPAGDVNPPERRSARSTADGSRFRFPSPGGAPPQRPQPSWRSTAGTPSNDPSASERRRDRPTAGGSGFRERGGAPAPQPPQPSWYTQGAAPAGFAGASTSTSPSRWKLPKLDTPPDGTRPFPSVGVRVGGAKPSPPHFTYDGPPIKVTRTHHPQRSPIRQHGLNIIRMTQAMVDIEFVSMLIRPPKMLDEPVRTFHSLRHVARQESVLTLATELAANPVYENRWMEIGRLLEDIPFEERNYTVPYQRSHGEAVDLLEEVTELQRPNRFKRIMRHRYEDAWFMPAQDFLRGLPLIKTEDVLDAAETYLNQIPWNLNRIQTVWDREALKTSVPAVRKLALDDLRVLEAHLQAHHPQVAEDAKIRGAFLLAYGMTRSAEADEDVARQWRWLKEHPPLNPRHIHHALLVTRSLDALHLLLDEIPDAAMQLPALRGQVLVNRARLGETIDDPVSTSWAVHARNGTTPPKDEKIAARMVLAHAHLTGDTVGMDFDGAVWMLSPFMFHHGVVLNCAAPPNKPWLKDKPFGARKPEKIKHYMHTYPKVKGPQVTQKKPTMGEKRTALQIAWMKKNHPGWEPPSGY</sequence>
<accession>A0A165DXC8</accession>
<feature type="region of interest" description="Disordered" evidence="1">
    <location>
        <begin position="26"/>
        <end position="223"/>
    </location>
</feature>
<dbReference type="AlphaFoldDB" id="A0A165DXC8"/>
<dbReference type="EMBL" id="KV426183">
    <property type="protein sequence ID" value="KZV85585.1"/>
    <property type="molecule type" value="Genomic_DNA"/>
</dbReference>
<evidence type="ECO:0000256" key="1">
    <source>
        <dbReference type="SAM" id="MobiDB-lite"/>
    </source>
</evidence>
<keyword evidence="3" id="KW-1185">Reference proteome</keyword>
<gene>
    <name evidence="2" type="ORF">EXIGLDRAFT_753238</name>
</gene>
<evidence type="ECO:0000313" key="2">
    <source>
        <dbReference type="EMBL" id="KZV85585.1"/>
    </source>
</evidence>
<evidence type="ECO:0000313" key="3">
    <source>
        <dbReference type="Proteomes" id="UP000077266"/>
    </source>
</evidence>
<proteinExistence type="predicted"/>
<reference evidence="2 3" key="1">
    <citation type="journal article" date="2016" name="Mol. Biol. Evol.">
        <title>Comparative Genomics of Early-Diverging Mushroom-Forming Fungi Provides Insights into the Origins of Lignocellulose Decay Capabilities.</title>
        <authorList>
            <person name="Nagy L.G."/>
            <person name="Riley R."/>
            <person name="Tritt A."/>
            <person name="Adam C."/>
            <person name="Daum C."/>
            <person name="Floudas D."/>
            <person name="Sun H."/>
            <person name="Yadav J.S."/>
            <person name="Pangilinan J."/>
            <person name="Larsson K.H."/>
            <person name="Matsuura K."/>
            <person name="Barry K."/>
            <person name="Labutti K."/>
            <person name="Kuo R."/>
            <person name="Ohm R.A."/>
            <person name="Bhattacharya S.S."/>
            <person name="Shirouzu T."/>
            <person name="Yoshinaga Y."/>
            <person name="Martin F.M."/>
            <person name="Grigoriev I.V."/>
            <person name="Hibbett D.S."/>
        </authorList>
    </citation>
    <scope>NUCLEOTIDE SEQUENCE [LARGE SCALE GENOMIC DNA]</scope>
    <source>
        <strain evidence="2 3">HHB12029</strain>
    </source>
</reference>
<organism evidence="2 3">
    <name type="scientific">Exidia glandulosa HHB12029</name>
    <dbReference type="NCBI Taxonomy" id="1314781"/>
    <lineage>
        <taxon>Eukaryota</taxon>
        <taxon>Fungi</taxon>
        <taxon>Dikarya</taxon>
        <taxon>Basidiomycota</taxon>
        <taxon>Agaricomycotina</taxon>
        <taxon>Agaricomycetes</taxon>
        <taxon>Auriculariales</taxon>
        <taxon>Exidiaceae</taxon>
        <taxon>Exidia</taxon>
    </lineage>
</organism>
<dbReference type="Proteomes" id="UP000077266">
    <property type="component" value="Unassembled WGS sequence"/>
</dbReference>
<name>A0A165DXC8_EXIGL</name>
<dbReference type="InParanoid" id="A0A165DXC8"/>
<feature type="compositionally biased region" description="Polar residues" evidence="1">
    <location>
        <begin position="90"/>
        <end position="101"/>
    </location>
</feature>